<dbReference type="SUPFAM" id="SSF54211">
    <property type="entry name" value="Ribosomal protein S5 domain 2-like"/>
    <property type="match status" value="1"/>
</dbReference>
<dbReference type="InterPro" id="IPR003593">
    <property type="entry name" value="AAA+_ATPase"/>
</dbReference>
<dbReference type="InterPro" id="IPR025158">
    <property type="entry name" value="Mg_chelat-rel_C"/>
</dbReference>
<dbReference type="Gene3D" id="3.40.50.300">
    <property type="entry name" value="P-loop containing nucleotide triphosphate hydrolases"/>
    <property type="match status" value="1"/>
</dbReference>
<dbReference type="InterPro" id="IPR000523">
    <property type="entry name" value="Mg_chelatse_chII-like_cat_dom"/>
</dbReference>
<feature type="region of interest" description="Disordered" evidence="2">
    <location>
        <begin position="369"/>
        <end position="423"/>
    </location>
</feature>
<protein>
    <submittedName>
        <fullName evidence="4">Magnesium chelatase family protein</fullName>
    </submittedName>
</protein>
<dbReference type="EMBL" id="BAEQ01000014">
    <property type="protein sequence ID" value="GAC27531.1"/>
    <property type="molecule type" value="Genomic_DNA"/>
</dbReference>
<dbReference type="CDD" id="cd00009">
    <property type="entry name" value="AAA"/>
    <property type="match status" value="1"/>
</dbReference>
<dbReference type="SUPFAM" id="SSF52540">
    <property type="entry name" value="P-loop containing nucleoside triphosphate hydrolases"/>
    <property type="match status" value="1"/>
</dbReference>
<dbReference type="AlphaFoldDB" id="K6YU82"/>
<dbReference type="GO" id="GO:0005524">
    <property type="term" value="F:ATP binding"/>
    <property type="evidence" value="ECO:0007669"/>
    <property type="project" value="InterPro"/>
</dbReference>
<dbReference type="InterPro" id="IPR045006">
    <property type="entry name" value="CHLI-like"/>
</dbReference>
<dbReference type="Pfam" id="PF13335">
    <property type="entry name" value="Mg_chelatase_C"/>
    <property type="match status" value="1"/>
</dbReference>
<accession>K6YU82</accession>
<evidence type="ECO:0000259" key="3">
    <source>
        <dbReference type="SMART" id="SM00382"/>
    </source>
</evidence>
<evidence type="ECO:0000256" key="2">
    <source>
        <dbReference type="SAM" id="MobiDB-lite"/>
    </source>
</evidence>
<sequence length="530" mass="57255">MAPADLPKGGSRFDLAIAIGIIAASEQLKRVDLSQYEFVGELALSGNLRPIQGALPMAFAASKSNRQLVLPKSNGDEATLVSAAQIIAANSLTEVYLHLCNKRKISAHITKKVKVTPSIYGDMSEIVEQQHAKRALEIAAAGAHNILFFGPAGTGKSMLANRLLSIMPELDEESALTSASIRSISGDQICPSTWRNRAFRQPHHTCSAIALVGGGSYPKPGEISLAHKGVLFLDELPEFGRHILDVLREPMETGEINISRAAQKVVYPADFQLVCAMNPSPTGDIDDQRSNPDQVLRYLNRISGPFLDRIDLQVNVPKIDLSKALKIKHQSKSLIDTKPTNISSNVHLLKVSSNSELASCIDRPYDEIPASGSPISNESSGIESSSIESSGIESSGIESSGIESSGIESSGIESSGIESSGIESSGIESSAIVKSRVVAAQERQLKRQGKLNKSLSGSEIEQYCPLSETESLFLSKAMQSMNLSMRAYHRTMRVARTIADLACVERVNQQHLAEALSFRSFDRMLTELTE</sequence>
<name>K6YU82_9ALTE</name>
<reference evidence="5" key="1">
    <citation type="journal article" date="2014" name="Environ. Microbiol.">
        <title>Comparative genomics of the marine bacterial genus Glaciecola reveals the high degree of genomic diversity and genomic characteristic for cold adaptation.</title>
        <authorList>
            <person name="Qin Q.L."/>
            <person name="Xie B.B."/>
            <person name="Yu Y."/>
            <person name="Shu Y.L."/>
            <person name="Rong J.C."/>
            <person name="Zhang Y.J."/>
            <person name="Zhao D.L."/>
            <person name="Chen X.L."/>
            <person name="Zhang X.Y."/>
            <person name="Chen B."/>
            <person name="Zhou B.C."/>
            <person name="Zhang Y.Z."/>
        </authorList>
    </citation>
    <scope>NUCLEOTIDE SEQUENCE [LARGE SCALE GENOMIC DNA]</scope>
    <source>
        <strain evidence="5">ACAM 615</strain>
    </source>
</reference>
<feature type="domain" description="AAA+ ATPase" evidence="3">
    <location>
        <begin position="142"/>
        <end position="320"/>
    </location>
</feature>
<dbReference type="InterPro" id="IPR027417">
    <property type="entry name" value="P-loop_NTPase"/>
</dbReference>
<dbReference type="NCBIfam" id="TIGR00368">
    <property type="entry name" value="YifB family Mg chelatase-like AAA ATPase"/>
    <property type="match status" value="1"/>
</dbReference>
<dbReference type="InterPro" id="IPR020568">
    <property type="entry name" value="Ribosomal_Su5_D2-typ_SF"/>
</dbReference>
<dbReference type="PANTHER" id="PTHR32039:SF7">
    <property type="entry name" value="COMPETENCE PROTEIN COMM"/>
    <property type="match status" value="1"/>
</dbReference>
<dbReference type="PANTHER" id="PTHR32039">
    <property type="entry name" value="MAGNESIUM-CHELATASE SUBUNIT CHLI"/>
    <property type="match status" value="1"/>
</dbReference>
<evidence type="ECO:0000256" key="1">
    <source>
        <dbReference type="ARBA" id="ARBA00006354"/>
    </source>
</evidence>
<evidence type="ECO:0000313" key="4">
    <source>
        <dbReference type="EMBL" id="GAC27531.1"/>
    </source>
</evidence>
<dbReference type="SMART" id="SM00382">
    <property type="entry name" value="AAA"/>
    <property type="match status" value="1"/>
</dbReference>
<evidence type="ECO:0000313" key="5">
    <source>
        <dbReference type="Proteomes" id="UP000006251"/>
    </source>
</evidence>
<dbReference type="InterPro" id="IPR014721">
    <property type="entry name" value="Ribsml_uS5_D2-typ_fold_subgr"/>
</dbReference>
<dbReference type="Pfam" id="PF01078">
    <property type="entry name" value="Mg_chelatase"/>
    <property type="match status" value="1"/>
</dbReference>
<comment type="caution">
    <text evidence="4">The sequence shown here is derived from an EMBL/GenBank/DDBJ whole genome shotgun (WGS) entry which is preliminary data.</text>
</comment>
<feature type="compositionally biased region" description="Low complexity" evidence="2">
    <location>
        <begin position="371"/>
        <end position="423"/>
    </location>
</feature>
<dbReference type="Proteomes" id="UP000006251">
    <property type="component" value="Unassembled WGS sequence"/>
</dbReference>
<keyword evidence="5" id="KW-1185">Reference proteome</keyword>
<dbReference type="Gene3D" id="3.30.230.10">
    <property type="match status" value="1"/>
</dbReference>
<gene>
    <name evidence="4" type="primary">comM</name>
    <name evidence="4" type="ORF">GPAL_0651</name>
</gene>
<organism evidence="4 5">
    <name type="scientific">Brumicola pallidula DSM 14239 = ACAM 615</name>
    <dbReference type="NCBI Taxonomy" id="1121922"/>
    <lineage>
        <taxon>Bacteria</taxon>
        <taxon>Pseudomonadati</taxon>
        <taxon>Pseudomonadota</taxon>
        <taxon>Gammaproteobacteria</taxon>
        <taxon>Alteromonadales</taxon>
        <taxon>Alteromonadaceae</taxon>
        <taxon>Brumicola</taxon>
    </lineage>
</organism>
<dbReference type="InterPro" id="IPR004482">
    <property type="entry name" value="Mg_chelat-rel"/>
</dbReference>
<dbReference type="STRING" id="1121922.GCA_000428905_01757"/>
<dbReference type="Pfam" id="PF13541">
    <property type="entry name" value="ChlI"/>
    <property type="match status" value="1"/>
</dbReference>
<comment type="similarity">
    <text evidence="1">Belongs to the Mg-chelatase subunits D/I family. ComM subfamily.</text>
</comment>
<proteinExistence type="inferred from homology"/>